<dbReference type="InterPro" id="IPR041110">
    <property type="entry name" value="PBECR2"/>
</dbReference>
<dbReference type="KEGG" id="aarg:Aargi30884_00550"/>
<evidence type="ECO:0000313" key="3">
    <source>
        <dbReference type="Proteomes" id="UP000464754"/>
    </source>
</evidence>
<dbReference type="EMBL" id="AP019695">
    <property type="protein sequence ID" value="BBK21152.1"/>
    <property type="molecule type" value="Genomic_DNA"/>
</dbReference>
<evidence type="ECO:0000259" key="1">
    <source>
        <dbReference type="Pfam" id="PF18810"/>
    </source>
</evidence>
<feature type="domain" description="Phage-Barnase-EndoU-ColicinE5/D-RelE like nuclease 2" evidence="1">
    <location>
        <begin position="25"/>
        <end position="144"/>
    </location>
</feature>
<accession>A0A6N4TGC1</accession>
<proteinExistence type="predicted"/>
<gene>
    <name evidence="2" type="ORF">Aargi30884_00550</name>
</gene>
<dbReference type="Proteomes" id="UP000464754">
    <property type="component" value="Chromosome"/>
</dbReference>
<name>A0A6N4TGC1_9FIRM</name>
<protein>
    <recommendedName>
        <fullName evidence="1">Phage-Barnase-EndoU-ColicinE5/D-RelE like nuclease 2 domain-containing protein</fullName>
    </recommendedName>
</protein>
<dbReference type="RefSeq" id="WP_118276686.1">
    <property type="nucleotide sequence ID" value="NZ_AP019695.1"/>
</dbReference>
<sequence>MNLNDKNVTLTKKNGESDIMPEYSSFGKFDINKVKLEFGNIQTDEVILMEERERHIIERHPNDYESFKKYAKGCIEEPDIIIKDTKHDGTVFVIKKVPESNLNVLIRLALDSDKIGYKNSIITSYRLNNQKITKLIAKHRLLYKKE</sequence>
<organism evidence="2 3">
    <name type="scientific">Amedibacterium intestinale</name>
    <dbReference type="NCBI Taxonomy" id="2583452"/>
    <lineage>
        <taxon>Bacteria</taxon>
        <taxon>Bacillati</taxon>
        <taxon>Bacillota</taxon>
        <taxon>Erysipelotrichia</taxon>
        <taxon>Erysipelotrichales</taxon>
        <taxon>Erysipelotrichaceae</taxon>
        <taxon>Amedibacterium</taxon>
    </lineage>
</organism>
<evidence type="ECO:0000313" key="2">
    <source>
        <dbReference type="EMBL" id="BBK21152.1"/>
    </source>
</evidence>
<reference evidence="3" key="1">
    <citation type="submission" date="2019-05" db="EMBL/GenBank/DDBJ databases">
        <title>Complete genome sequencing of Absiella argi strain JCM 30884.</title>
        <authorList>
            <person name="Sakamoto M."/>
            <person name="Murakami T."/>
            <person name="Mori H."/>
        </authorList>
    </citation>
    <scope>NUCLEOTIDE SEQUENCE [LARGE SCALE GENOMIC DNA]</scope>
    <source>
        <strain evidence="3">JCM 30884</strain>
    </source>
</reference>
<keyword evidence="3" id="KW-1185">Reference proteome</keyword>
<dbReference type="Pfam" id="PF18810">
    <property type="entry name" value="PBECR2"/>
    <property type="match status" value="1"/>
</dbReference>
<dbReference type="AlphaFoldDB" id="A0A6N4TGC1"/>